<evidence type="ECO:0000256" key="5">
    <source>
        <dbReference type="HAMAP-Rule" id="MF_01609"/>
    </source>
</evidence>
<dbReference type="EC" id="6.3.2.2" evidence="5"/>
<keyword evidence="2 5" id="KW-0547">Nucleotide-binding</keyword>
<keyword evidence="7" id="KW-1185">Reference proteome</keyword>
<comment type="function">
    <text evidence="5">ATP-dependent carboxylate-amine ligase which exhibits weak glutamate--cysteine ligase activity.</text>
</comment>
<reference evidence="6 7" key="1">
    <citation type="submission" date="2018-05" db="EMBL/GenBank/DDBJ databases">
        <title>Micromonospora atacamensis sp. nov., a novel actinobacteria isolated from high altitude Atacama Desert soil.</title>
        <authorList>
            <person name="Carro L."/>
            <person name="Golinska P."/>
            <person name="Klenk H.-P."/>
            <person name="Goodfellow M."/>
        </authorList>
    </citation>
    <scope>NUCLEOTIDE SEQUENCE [LARGE SCALE GENOMIC DNA]</scope>
    <source>
        <strain evidence="6 7">5R2A7</strain>
    </source>
</reference>
<gene>
    <name evidence="6" type="ORF">DKT68_21355</name>
</gene>
<organism evidence="6 7">
    <name type="scientific">Micromonospora acroterricola</name>
    <dbReference type="NCBI Taxonomy" id="2202421"/>
    <lineage>
        <taxon>Bacteria</taxon>
        <taxon>Bacillati</taxon>
        <taxon>Actinomycetota</taxon>
        <taxon>Actinomycetes</taxon>
        <taxon>Micromonosporales</taxon>
        <taxon>Micromonosporaceae</taxon>
        <taxon>Micromonospora</taxon>
    </lineage>
</organism>
<dbReference type="PANTHER" id="PTHR36510:SF1">
    <property type="entry name" value="GLUTAMATE--CYSTEINE LIGASE 2-RELATED"/>
    <property type="match status" value="1"/>
</dbReference>
<protein>
    <recommendedName>
        <fullName evidence="5">Putative glutamate--cysteine ligase 2</fullName>
        <ecNumber evidence="5">6.3.2.2</ecNumber>
    </recommendedName>
    <alternativeName>
        <fullName evidence="5">Gamma-glutamylcysteine synthetase 2</fullName>
        <shortName evidence="5">GCS 2</shortName>
        <shortName evidence="5">Gamma-GCS 2</shortName>
    </alternativeName>
</protein>
<name>A0A317CWG9_9ACTN</name>
<evidence type="ECO:0000313" key="6">
    <source>
        <dbReference type="EMBL" id="PWR06757.1"/>
    </source>
</evidence>
<keyword evidence="3 5" id="KW-0067">ATP-binding</keyword>
<dbReference type="InterPro" id="IPR050141">
    <property type="entry name" value="GCL_type2/YbdK_subfam"/>
</dbReference>
<dbReference type="InterPro" id="IPR014746">
    <property type="entry name" value="Gln_synth/guanido_kin_cat_dom"/>
</dbReference>
<dbReference type="SUPFAM" id="SSF55931">
    <property type="entry name" value="Glutamine synthetase/guanido kinase"/>
    <property type="match status" value="1"/>
</dbReference>
<dbReference type="OrthoDB" id="9803842at2"/>
<dbReference type="GO" id="GO:0004357">
    <property type="term" value="F:glutamate-cysteine ligase activity"/>
    <property type="evidence" value="ECO:0007669"/>
    <property type="project" value="UniProtKB-EC"/>
</dbReference>
<dbReference type="GO" id="GO:0005524">
    <property type="term" value="F:ATP binding"/>
    <property type="evidence" value="ECO:0007669"/>
    <property type="project" value="UniProtKB-KW"/>
</dbReference>
<evidence type="ECO:0000256" key="2">
    <source>
        <dbReference type="ARBA" id="ARBA00022741"/>
    </source>
</evidence>
<accession>A0A317CWG9</accession>
<dbReference type="NCBIfam" id="NF010041">
    <property type="entry name" value="PRK13517.1-1"/>
    <property type="match status" value="1"/>
</dbReference>
<dbReference type="InterPro" id="IPR006336">
    <property type="entry name" value="GCS2"/>
</dbReference>
<evidence type="ECO:0000256" key="3">
    <source>
        <dbReference type="ARBA" id="ARBA00022840"/>
    </source>
</evidence>
<evidence type="ECO:0000256" key="4">
    <source>
        <dbReference type="ARBA" id="ARBA00048819"/>
    </source>
</evidence>
<dbReference type="GO" id="GO:0042398">
    <property type="term" value="P:modified amino acid biosynthetic process"/>
    <property type="evidence" value="ECO:0007669"/>
    <property type="project" value="InterPro"/>
</dbReference>
<dbReference type="Pfam" id="PF04107">
    <property type="entry name" value="GCS2"/>
    <property type="match status" value="1"/>
</dbReference>
<comment type="similarity">
    <text evidence="5">Belongs to the glutamate--cysteine ligase type 2 family. YbdK subfamily.</text>
</comment>
<dbReference type="AlphaFoldDB" id="A0A317CWG9"/>
<dbReference type="NCBIfam" id="TIGR02050">
    <property type="entry name" value="gshA_cyan_rel"/>
    <property type="match status" value="1"/>
</dbReference>
<dbReference type="HAMAP" id="MF_01609">
    <property type="entry name" value="Glu_cys_ligase_2"/>
    <property type="match status" value="1"/>
</dbReference>
<dbReference type="PANTHER" id="PTHR36510">
    <property type="entry name" value="GLUTAMATE--CYSTEINE LIGASE 2-RELATED"/>
    <property type="match status" value="1"/>
</dbReference>
<sequence>MEEEFLLLNPDTGDTVALADEVIAALPAEARVNSRQELRASMIEMVSPVCGTLGELAGQLTGLRRAASAASAAVGARLVAVGATPMGDPNRGVPPDPRYLTMSRRYGPLVHDPAVCGCHVHVGVPDRELAVQVCNHLRLWLPAVQALAANSPLHEGSDTGYASWRSMQLLRWPSLGPTPYFDGAAAYDRTVATLIESGVMLDEGMTYWYARPSARYPTVEVRVGDVCLTVDDTVLVAGLVRAMVATAIDDINAGGLAPQVPDSLVSAAHWHAAKEGLDGTLVDLRSGKTRPAWELVTDLLGLVEAALRRHGDLEFVTAGLARVREQGNGATRQRRLHRQTGDVRALLAVLAHQTEENTPYAQT</sequence>
<proteinExistence type="inferred from homology"/>
<keyword evidence="1 5" id="KW-0436">Ligase</keyword>
<dbReference type="InterPro" id="IPR011793">
    <property type="entry name" value="YbdK"/>
</dbReference>
<evidence type="ECO:0000256" key="1">
    <source>
        <dbReference type="ARBA" id="ARBA00022598"/>
    </source>
</evidence>
<dbReference type="EMBL" id="QGKR01000240">
    <property type="protein sequence ID" value="PWR06757.1"/>
    <property type="molecule type" value="Genomic_DNA"/>
</dbReference>
<dbReference type="Proteomes" id="UP000245410">
    <property type="component" value="Unassembled WGS sequence"/>
</dbReference>
<comment type="catalytic activity">
    <reaction evidence="4 5">
        <text>L-cysteine + L-glutamate + ATP = gamma-L-glutamyl-L-cysteine + ADP + phosphate + H(+)</text>
        <dbReference type="Rhea" id="RHEA:13285"/>
        <dbReference type="ChEBI" id="CHEBI:15378"/>
        <dbReference type="ChEBI" id="CHEBI:29985"/>
        <dbReference type="ChEBI" id="CHEBI:30616"/>
        <dbReference type="ChEBI" id="CHEBI:35235"/>
        <dbReference type="ChEBI" id="CHEBI:43474"/>
        <dbReference type="ChEBI" id="CHEBI:58173"/>
        <dbReference type="ChEBI" id="CHEBI:456216"/>
        <dbReference type="EC" id="6.3.2.2"/>
    </reaction>
</comment>
<dbReference type="Gene3D" id="3.30.590.20">
    <property type="match status" value="1"/>
</dbReference>
<evidence type="ECO:0000313" key="7">
    <source>
        <dbReference type="Proteomes" id="UP000245410"/>
    </source>
</evidence>
<comment type="caution">
    <text evidence="6">The sequence shown here is derived from an EMBL/GenBank/DDBJ whole genome shotgun (WGS) entry which is preliminary data.</text>
</comment>